<proteinExistence type="inferred from homology"/>
<organism evidence="9 10">
    <name type="scientific">Lentzea rhizosphaerae</name>
    <dbReference type="NCBI Taxonomy" id="2041025"/>
    <lineage>
        <taxon>Bacteria</taxon>
        <taxon>Bacillati</taxon>
        <taxon>Actinomycetota</taxon>
        <taxon>Actinomycetes</taxon>
        <taxon>Pseudonocardiales</taxon>
        <taxon>Pseudonocardiaceae</taxon>
        <taxon>Lentzea</taxon>
    </lineage>
</organism>
<feature type="transmembrane region" description="Helical" evidence="8">
    <location>
        <begin position="208"/>
        <end position="230"/>
    </location>
</feature>
<comment type="similarity">
    <text evidence="2">Belongs to the V-ATPase 116 kDa subunit family.</text>
</comment>
<dbReference type="Proteomes" id="UP001595690">
    <property type="component" value="Unassembled WGS sequence"/>
</dbReference>
<keyword evidence="5 8" id="KW-1133">Transmembrane helix</keyword>
<keyword evidence="3" id="KW-0813">Transport</keyword>
<gene>
    <name evidence="9" type="ORF">ACFOWZ_04620</name>
</gene>
<keyword evidence="7 8" id="KW-0472">Membrane</keyword>
<evidence type="ECO:0000313" key="10">
    <source>
        <dbReference type="Proteomes" id="UP001595690"/>
    </source>
</evidence>
<feature type="transmembrane region" description="Helical" evidence="8">
    <location>
        <begin position="272"/>
        <end position="294"/>
    </location>
</feature>
<protein>
    <submittedName>
        <fullName evidence="9">V-type ATPase 116kDa subunit family protein</fullName>
    </submittedName>
</protein>
<dbReference type="InterPro" id="IPR002490">
    <property type="entry name" value="V-ATPase_116kDa_su"/>
</dbReference>
<comment type="subcellular location">
    <subcellularLocation>
        <location evidence="1">Membrane</location>
        <topology evidence="1">Multi-pass membrane protein</topology>
    </subcellularLocation>
</comment>
<feature type="transmembrane region" description="Helical" evidence="8">
    <location>
        <begin position="242"/>
        <end position="266"/>
    </location>
</feature>
<reference evidence="10" key="1">
    <citation type="journal article" date="2019" name="Int. J. Syst. Evol. Microbiol.">
        <title>The Global Catalogue of Microorganisms (GCM) 10K type strain sequencing project: providing services to taxonomists for standard genome sequencing and annotation.</title>
        <authorList>
            <consortium name="The Broad Institute Genomics Platform"/>
            <consortium name="The Broad Institute Genome Sequencing Center for Infectious Disease"/>
            <person name="Wu L."/>
            <person name="Ma J."/>
        </authorList>
    </citation>
    <scope>NUCLEOTIDE SEQUENCE [LARGE SCALE GENOMIC DNA]</scope>
    <source>
        <strain evidence="10">CGMCC 4.7405</strain>
    </source>
</reference>
<feature type="transmembrane region" description="Helical" evidence="8">
    <location>
        <begin position="169"/>
        <end position="188"/>
    </location>
</feature>
<evidence type="ECO:0000256" key="3">
    <source>
        <dbReference type="ARBA" id="ARBA00022448"/>
    </source>
</evidence>
<feature type="transmembrane region" description="Helical" evidence="8">
    <location>
        <begin position="356"/>
        <end position="383"/>
    </location>
</feature>
<dbReference type="EMBL" id="JBHRZI010000007">
    <property type="protein sequence ID" value="MFC3890746.1"/>
    <property type="molecule type" value="Genomic_DNA"/>
</dbReference>
<comment type="caution">
    <text evidence="9">The sequence shown here is derived from an EMBL/GenBank/DDBJ whole genome shotgun (WGS) entry which is preliminary data.</text>
</comment>
<sequence>MPLPEAVAPVRMERVAIVAPEAVLRDAVMKLSGLVDIDRTDEELEKVVAGAVRRGEVAALAGWCPAEERPAIAAALAEVGAAMVPMRAPRGVDPPTLLRGTGTVRRSFTPLVSTYGTVPYQDVDPTLLAGAAYVLMFGMMFGDAGQGLLLVAVAALLRTWSRLARWRSAWPFVAGAGAASTLFGVLYGEFFGPTGVVPAVWVDPLEDPVLLLGAGVAAGAVLLAAAYAVAIVNRWREGGPRLAVYAASGIAGAALFLGIAGVAGGLLLHADLVVVGGAVTAVAGLVLAGVGFAAESGGGAAGVAQAVVQLFDIVIRTGSNLVSFARLAAFGLVHAAIGSVVWLGTTALAGHGVAGVGAAVFLFLLGNALAFSLEALVAAIQALRLEFYELFSRVFEIEGRPFRPWYGEAR</sequence>
<evidence type="ECO:0000256" key="2">
    <source>
        <dbReference type="ARBA" id="ARBA00009904"/>
    </source>
</evidence>
<name>A0ABV8BMH8_9PSEU</name>
<keyword evidence="4 8" id="KW-0812">Transmembrane</keyword>
<dbReference type="Pfam" id="PF01496">
    <property type="entry name" value="V_ATPase_I"/>
    <property type="match status" value="1"/>
</dbReference>
<accession>A0ABV8BMH8</accession>
<evidence type="ECO:0000256" key="5">
    <source>
        <dbReference type="ARBA" id="ARBA00022989"/>
    </source>
</evidence>
<feature type="transmembrane region" description="Helical" evidence="8">
    <location>
        <begin position="131"/>
        <end position="157"/>
    </location>
</feature>
<evidence type="ECO:0000313" key="9">
    <source>
        <dbReference type="EMBL" id="MFC3890746.1"/>
    </source>
</evidence>
<keyword evidence="6" id="KW-0406">Ion transport</keyword>
<evidence type="ECO:0000256" key="7">
    <source>
        <dbReference type="ARBA" id="ARBA00023136"/>
    </source>
</evidence>
<keyword evidence="10" id="KW-1185">Reference proteome</keyword>
<evidence type="ECO:0000256" key="1">
    <source>
        <dbReference type="ARBA" id="ARBA00004141"/>
    </source>
</evidence>
<dbReference type="RefSeq" id="WP_382369186.1">
    <property type="nucleotide sequence ID" value="NZ_JBHRZI010000007.1"/>
</dbReference>
<dbReference type="PANTHER" id="PTHR11629:SF63">
    <property type="entry name" value="V-TYPE PROTON ATPASE SUBUNIT A"/>
    <property type="match status" value="1"/>
</dbReference>
<dbReference type="PANTHER" id="PTHR11629">
    <property type="entry name" value="VACUOLAR PROTON ATPASES"/>
    <property type="match status" value="1"/>
</dbReference>
<feature type="transmembrane region" description="Helical" evidence="8">
    <location>
        <begin position="324"/>
        <end position="344"/>
    </location>
</feature>
<evidence type="ECO:0000256" key="6">
    <source>
        <dbReference type="ARBA" id="ARBA00023065"/>
    </source>
</evidence>
<evidence type="ECO:0000256" key="4">
    <source>
        <dbReference type="ARBA" id="ARBA00022692"/>
    </source>
</evidence>
<evidence type="ECO:0000256" key="8">
    <source>
        <dbReference type="SAM" id="Phobius"/>
    </source>
</evidence>